<dbReference type="InterPro" id="IPR003439">
    <property type="entry name" value="ABC_transporter-like_ATP-bd"/>
</dbReference>
<keyword evidence="1" id="KW-0547">Nucleotide-binding</keyword>
<dbReference type="PROSITE" id="PS00211">
    <property type="entry name" value="ABC_TRANSPORTER_1"/>
    <property type="match status" value="1"/>
</dbReference>
<evidence type="ECO:0000256" key="2">
    <source>
        <dbReference type="ARBA" id="ARBA00022840"/>
    </source>
</evidence>
<dbReference type="SUPFAM" id="SSF52540">
    <property type="entry name" value="P-loop containing nucleoside triphosphate hydrolases"/>
    <property type="match status" value="1"/>
</dbReference>
<organism evidence="4">
    <name type="scientific">Timema douglasi</name>
    <name type="common">Walking stick</name>
    <dbReference type="NCBI Taxonomy" id="61478"/>
    <lineage>
        <taxon>Eukaryota</taxon>
        <taxon>Metazoa</taxon>
        <taxon>Ecdysozoa</taxon>
        <taxon>Arthropoda</taxon>
        <taxon>Hexapoda</taxon>
        <taxon>Insecta</taxon>
        <taxon>Pterygota</taxon>
        <taxon>Neoptera</taxon>
        <taxon>Polyneoptera</taxon>
        <taxon>Phasmatodea</taxon>
        <taxon>Timematodea</taxon>
        <taxon>Timematoidea</taxon>
        <taxon>Timematidae</taxon>
        <taxon>Timema</taxon>
    </lineage>
</organism>
<dbReference type="PROSITE" id="PS50893">
    <property type="entry name" value="ABC_TRANSPORTER_2"/>
    <property type="match status" value="1"/>
</dbReference>
<dbReference type="AlphaFoldDB" id="A0A7R8VGV0"/>
<dbReference type="Pfam" id="PF00005">
    <property type="entry name" value="ABC_tran"/>
    <property type="match status" value="1"/>
</dbReference>
<dbReference type="InterPro" id="IPR050173">
    <property type="entry name" value="ABC_transporter_C-like"/>
</dbReference>
<protein>
    <recommendedName>
        <fullName evidence="3">ABC transporter domain-containing protein</fullName>
    </recommendedName>
</protein>
<dbReference type="EMBL" id="OA565365">
    <property type="protein sequence ID" value="CAD7196874.1"/>
    <property type="molecule type" value="Genomic_DNA"/>
</dbReference>
<accession>A0A7R8VGV0</accession>
<dbReference type="GO" id="GO:0005524">
    <property type="term" value="F:ATP binding"/>
    <property type="evidence" value="ECO:0007669"/>
    <property type="project" value="UniProtKB-KW"/>
</dbReference>
<dbReference type="Gene3D" id="3.40.50.300">
    <property type="entry name" value="P-loop containing nucleotide triphosphate hydrolases"/>
    <property type="match status" value="1"/>
</dbReference>
<feature type="domain" description="ABC transporter" evidence="3">
    <location>
        <begin position="80"/>
        <end position="329"/>
    </location>
</feature>
<reference evidence="4" key="1">
    <citation type="submission" date="2020-11" db="EMBL/GenBank/DDBJ databases">
        <authorList>
            <person name="Tran Van P."/>
        </authorList>
    </citation>
    <scope>NUCLEOTIDE SEQUENCE</scope>
</reference>
<evidence type="ECO:0000256" key="1">
    <source>
        <dbReference type="ARBA" id="ARBA00022741"/>
    </source>
</evidence>
<sequence>MRSNITKNVGPMLCPWYWTQIELRTTGGPDNSHAAPSESVDVRISNVTTDAKPPKDWPFEGEIEFQNVYLKYVETEPPVLKDLNLVINPGEKRLGGCASPSQTAPVQLWGGYALRSGAAKFTTTPLVGIVGRTGAGKSSLISALFRLSRVEGTLKIDGVDTSLIGLEDLRSRISIIPQDPFLFSGTLRRNLDPFSEFDDDDLWRALEEVELKETYKEGQGLSMGVTDGGGNVSVGQRQLICLARAILRNNQILLLDEATANVDPQTDELIQKTIRSKFVKCTVLTVAHRLHTIMDSNKVLVMDSGKMINRDLEVENSKMITTNLLDTSILKKVRCTVATIQHVYNSPPHKSDTSLNPCKQTMCPFNRQQQSTHYNQLLNGM</sequence>
<dbReference type="GO" id="GO:0016020">
    <property type="term" value="C:membrane"/>
    <property type="evidence" value="ECO:0007669"/>
    <property type="project" value="UniProtKB-SubCell"/>
</dbReference>
<dbReference type="InterPro" id="IPR027417">
    <property type="entry name" value="P-loop_NTPase"/>
</dbReference>
<dbReference type="InterPro" id="IPR017871">
    <property type="entry name" value="ABC_transporter-like_CS"/>
</dbReference>
<dbReference type="CDD" id="cd03244">
    <property type="entry name" value="ABCC_MRP_domain2"/>
    <property type="match status" value="1"/>
</dbReference>
<dbReference type="SMART" id="SM00382">
    <property type="entry name" value="AAA"/>
    <property type="match status" value="1"/>
</dbReference>
<proteinExistence type="predicted"/>
<evidence type="ECO:0000259" key="3">
    <source>
        <dbReference type="PROSITE" id="PS50893"/>
    </source>
</evidence>
<name>A0A7R8VGV0_TIMDO</name>
<gene>
    <name evidence="4" type="ORF">TDIB3V08_LOCUS3200</name>
</gene>
<dbReference type="PANTHER" id="PTHR24223">
    <property type="entry name" value="ATP-BINDING CASSETTE SUB-FAMILY C"/>
    <property type="match status" value="1"/>
</dbReference>
<dbReference type="GO" id="GO:0042626">
    <property type="term" value="F:ATPase-coupled transmembrane transporter activity"/>
    <property type="evidence" value="ECO:0007669"/>
    <property type="project" value="TreeGrafter"/>
</dbReference>
<dbReference type="GO" id="GO:0016887">
    <property type="term" value="F:ATP hydrolysis activity"/>
    <property type="evidence" value="ECO:0007669"/>
    <property type="project" value="InterPro"/>
</dbReference>
<evidence type="ECO:0000313" key="4">
    <source>
        <dbReference type="EMBL" id="CAD7196874.1"/>
    </source>
</evidence>
<keyword evidence="2" id="KW-0067">ATP-binding</keyword>
<dbReference type="InterPro" id="IPR003593">
    <property type="entry name" value="AAA+_ATPase"/>
</dbReference>